<dbReference type="CDD" id="cd09620">
    <property type="entry name" value="CBM9_like_3"/>
    <property type="match status" value="1"/>
</dbReference>
<dbReference type="AlphaFoldDB" id="A0A1I1VP03"/>
<gene>
    <name evidence="2" type="ORF">SAMN02745121_01813</name>
</gene>
<dbReference type="GO" id="GO:0030246">
    <property type="term" value="F:carbohydrate binding"/>
    <property type="evidence" value="ECO:0007669"/>
    <property type="project" value="InterPro"/>
</dbReference>
<name>A0A1I1VP03_9BACT</name>
<reference evidence="3" key="1">
    <citation type="submission" date="2016-10" db="EMBL/GenBank/DDBJ databases">
        <authorList>
            <person name="Varghese N."/>
            <person name="Submissions S."/>
        </authorList>
    </citation>
    <scope>NUCLEOTIDE SEQUENCE [LARGE SCALE GENOMIC DNA]</scope>
    <source>
        <strain evidence="3">ATCC 25963</strain>
    </source>
</reference>
<keyword evidence="3" id="KW-1185">Reference proteome</keyword>
<feature type="domain" description="Carbohydrate-binding" evidence="1">
    <location>
        <begin position="249"/>
        <end position="395"/>
    </location>
</feature>
<accession>A0A1I1VP03</accession>
<dbReference type="InterPro" id="IPR010502">
    <property type="entry name" value="Carb-bd_dom_fam9"/>
</dbReference>
<dbReference type="PANTHER" id="PTHR35532:SF5">
    <property type="entry name" value="CARBOHYDRATE-BINDING DOMAIN-CONTAINING PROTEIN"/>
    <property type="match status" value="1"/>
</dbReference>
<dbReference type="Pfam" id="PF06452">
    <property type="entry name" value="CBM9_1"/>
    <property type="match status" value="1"/>
</dbReference>
<dbReference type="PANTHER" id="PTHR35532">
    <property type="entry name" value="SIMILAR TO POLYHYDROXYALKANOATE DEPOLYMERASE"/>
    <property type="match status" value="1"/>
</dbReference>
<dbReference type="OrthoDB" id="9786766at2"/>
<sequence>MRLTGLAASCLFGHLVAASSCGGDPRGPAERAEPPVEPVLRAADFADPQGGQRFDGEVKFAGGATIGARQITPADPRAGEAIKVRFTAAGIGAGARLRVGLRAPQIAGLQEARGQTSVPRGPIDDPRDRFVELAGPVEDAEVELPLASPWHASHAVIVAELVGDVAVAGPRRADGVAILAVVRVAGEPMQVTAPRAGAIAVDGVLDEPVWTAQAGVPLTLSLDGEPDPSATAPAQAGSLGSLAPEHGTRVAFAWDDAHLYAAADVPDDDLWTEYAQQDDPLYKQEAFELFVAATNEGRRYLEYQVSARGVTFDARFPRYRAGDEAWDSRWRTAVQAKGTVNAGRDRDRGFVVEVAIPWDELCAETELACPPRAGMQLRVNAFRLERVGRKRAVGLSLSPTRAPDFHAWDNAAVLRLE</sequence>
<dbReference type="EMBL" id="FOMX01000005">
    <property type="protein sequence ID" value="SFD84544.1"/>
    <property type="molecule type" value="Genomic_DNA"/>
</dbReference>
<dbReference type="GO" id="GO:0016052">
    <property type="term" value="P:carbohydrate catabolic process"/>
    <property type="evidence" value="ECO:0007669"/>
    <property type="project" value="InterPro"/>
</dbReference>
<dbReference type="PROSITE" id="PS51257">
    <property type="entry name" value="PROKAR_LIPOPROTEIN"/>
    <property type="match status" value="1"/>
</dbReference>
<dbReference type="Gene3D" id="2.60.40.1190">
    <property type="match status" value="1"/>
</dbReference>
<dbReference type="STRING" id="54.SAMN02745121_01813"/>
<evidence type="ECO:0000259" key="1">
    <source>
        <dbReference type="Pfam" id="PF06452"/>
    </source>
</evidence>
<proteinExistence type="predicted"/>
<evidence type="ECO:0000313" key="3">
    <source>
        <dbReference type="Proteomes" id="UP000199400"/>
    </source>
</evidence>
<dbReference type="GO" id="GO:0004553">
    <property type="term" value="F:hydrolase activity, hydrolyzing O-glycosyl compounds"/>
    <property type="evidence" value="ECO:0007669"/>
    <property type="project" value="InterPro"/>
</dbReference>
<dbReference type="RefSeq" id="WP_096330618.1">
    <property type="nucleotide sequence ID" value="NZ_FOMX01000005.1"/>
</dbReference>
<dbReference type="SUPFAM" id="SSF49344">
    <property type="entry name" value="CBD9-like"/>
    <property type="match status" value="1"/>
</dbReference>
<protein>
    <submittedName>
        <fullName evidence="2">Carbohydrate family 9 binding domain-like</fullName>
    </submittedName>
</protein>
<organism evidence="2 3">
    <name type="scientific">Nannocystis exedens</name>
    <dbReference type="NCBI Taxonomy" id="54"/>
    <lineage>
        <taxon>Bacteria</taxon>
        <taxon>Pseudomonadati</taxon>
        <taxon>Myxococcota</taxon>
        <taxon>Polyangia</taxon>
        <taxon>Nannocystales</taxon>
        <taxon>Nannocystaceae</taxon>
        <taxon>Nannocystis</taxon>
    </lineage>
</organism>
<dbReference type="Proteomes" id="UP000199400">
    <property type="component" value="Unassembled WGS sequence"/>
</dbReference>
<evidence type="ECO:0000313" key="2">
    <source>
        <dbReference type="EMBL" id="SFD84544.1"/>
    </source>
</evidence>